<dbReference type="GO" id="GO:0044781">
    <property type="term" value="P:bacterial-type flagellum organization"/>
    <property type="evidence" value="ECO:0007669"/>
    <property type="project" value="UniProtKB-KW"/>
</dbReference>
<accession>A0A136WJL7</accession>
<sequence length="171" mass="18260">MSSINDYMTNIPTKNTSTSGTQILKTQTTGKSSLNMDDFLQLFAAQMRNQDMTNPMDNSEFMNQLTMMSTIQAIQDITNVSLISYAASLVGKEVTIGQIGSDGNVSELYGTVTATGMYNGEQVIFVEGKSYKLSSIMAVGKLPDTSTEVSDDGDTDADPGGTDTDDTTDGV</sequence>
<evidence type="ECO:0000256" key="1">
    <source>
        <dbReference type="ARBA" id="ARBA00010577"/>
    </source>
</evidence>
<dbReference type="STRING" id="36847.CLNEO_06500"/>
<feature type="region of interest" description="Disordered" evidence="3">
    <location>
        <begin position="142"/>
        <end position="171"/>
    </location>
</feature>
<dbReference type="Pfam" id="PF03963">
    <property type="entry name" value="FlgD"/>
    <property type="match status" value="1"/>
</dbReference>
<protein>
    <submittedName>
        <fullName evidence="4">Flagellar basal body rod modification protein</fullName>
    </submittedName>
</protein>
<dbReference type="Proteomes" id="UP000070539">
    <property type="component" value="Unassembled WGS sequence"/>
</dbReference>
<evidence type="ECO:0000256" key="3">
    <source>
        <dbReference type="SAM" id="MobiDB-lite"/>
    </source>
</evidence>
<feature type="compositionally biased region" description="Acidic residues" evidence="3">
    <location>
        <begin position="149"/>
        <end position="171"/>
    </location>
</feature>
<keyword evidence="4" id="KW-0966">Cell projection</keyword>
<evidence type="ECO:0000313" key="4">
    <source>
        <dbReference type="EMBL" id="KXL54539.1"/>
    </source>
</evidence>
<name>A0A136WJL7_9FIRM</name>
<comment type="similarity">
    <text evidence="1">Belongs to the FlgD family.</text>
</comment>
<reference evidence="4 5" key="1">
    <citation type="submission" date="2016-01" db="EMBL/GenBank/DDBJ databases">
        <title>Genome sequence of Clostridium neopropionicum X4, DSM-3847.</title>
        <authorList>
            <person name="Poehlein A."/>
            <person name="Beck M.H."/>
            <person name="Bengelsdorf F.R."/>
            <person name="Daniel R."/>
            <person name="Duerre P."/>
        </authorList>
    </citation>
    <scope>NUCLEOTIDE SEQUENCE [LARGE SCALE GENOMIC DNA]</scope>
    <source>
        <strain evidence="4 5">DSM-3847</strain>
    </source>
</reference>
<dbReference type="OrthoDB" id="280334at2"/>
<comment type="caution">
    <text evidence="4">The sequence shown here is derived from an EMBL/GenBank/DDBJ whole genome shotgun (WGS) entry which is preliminary data.</text>
</comment>
<proteinExistence type="inferred from homology"/>
<feature type="region of interest" description="Disordered" evidence="3">
    <location>
        <begin position="1"/>
        <end position="21"/>
    </location>
</feature>
<dbReference type="InterPro" id="IPR005648">
    <property type="entry name" value="FlgD"/>
</dbReference>
<organism evidence="4 5">
    <name type="scientific">Anaerotignum neopropionicum</name>
    <dbReference type="NCBI Taxonomy" id="36847"/>
    <lineage>
        <taxon>Bacteria</taxon>
        <taxon>Bacillati</taxon>
        <taxon>Bacillota</taxon>
        <taxon>Clostridia</taxon>
        <taxon>Lachnospirales</taxon>
        <taxon>Anaerotignaceae</taxon>
        <taxon>Anaerotignum</taxon>
    </lineage>
</organism>
<dbReference type="EMBL" id="LRVM01000001">
    <property type="protein sequence ID" value="KXL54539.1"/>
    <property type="molecule type" value="Genomic_DNA"/>
</dbReference>
<gene>
    <name evidence="4" type="ORF">CLNEO_06500</name>
</gene>
<keyword evidence="2" id="KW-1005">Bacterial flagellum biogenesis</keyword>
<dbReference type="AlphaFoldDB" id="A0A136WJL7"/>
<evidence type="ECO:0000313" key="5">
    <source>
        <dbReference type="Proteomes" id="UP000070539"/>
    </source>
</evidence>
<dbReference type="RefSeq" id="WP_066084412.1">
    <property type="nucleotide sequence ID" value="NZ_LRVM01000001.1"/>
</dbReference>
<keyword evidence="4" id="KW-0969">Cilium</keyword>
<keyword evidence="5" id="KW-1185">Reference proteome</keyword>
<evidence type="ECO:0000256" key="2">
    <source>
        <dbReference type="ARBA" id="ARBA00022795"/>
    </source>
</evidence>
<keyword evidence="4" id="KW-0282">Flagellum</keyword>